<evidence type="ECO:0000259" key="2">
    <source>
        <dbReference type="Pfam" id="PF07238"/>
    </source>
</evidence>
<evidence type="ECO:0000256" key="1">
    <source>
        <dbReference type="SAM" id="Phobius"/>
    </source>
</evidence>
<keyword evidence="4" id="KW-1185">Reference proteome</keyword>
<name>A0ABQ5Q993_9BACT</name>
<evidence type="ECO:0000313" key="3">
    <source>
        <dbReference type="EMBL" id="GLH71208.1"/>
    </source>
</evidence>
<dbReference type="EMBL" id="BSDD01000005">
    <property type="protein sequence ID" value="GLH71208.1"/>
    <property type="molecule type" value="Genomic_DNA"/>
</dbReference>
<keyword evidence="1" id="KW-0812">Transmembrane</keyword>
<keyword evidence="1" id="KW-0472">Membrane</keyword>
<accession>A0ABQ5Q993</accession>
<protein>
    <recommendedName>
        <fullName evidence="2">PilZ domain-containing protein</fullName>
    </recommendedName>
</protein>
<keyword evidence="1" id="KW-1133">Transmembrane helix</keyword>
<dbReference type="SUPFAM" id="SSF141371">
    <property type="entry name" value="PilZ domain-like"/>
    <property type="match status" value="1"/>
</dbReference>
<comment type="caution">
    <text evidence="3">The sequence shown here is derived from an EMBL/GenBank/DDBJ whole genome shotgun (WGS) entry which is preliminary data.</text>
</comment>
<feature type="transmembrane region" description="Helical" evidence="1">
    <location>
        <begin position="146"/>
        <end position="165"/>
    </location>
</feature>
<proteinExistence type="predicted"/>
<reference evidence="3 4" key="1">
    <citation type="journal article" date="2023" name="Antonie Van Leeuwenhoek">
        <title>Mesoterricola silvestris gen. nov., sp. nov., Mesoterricola sediminis sp. nov., Geothrix oryzae sp. nov., Geothrix edaphica sp. nov., Geothrix rubra sp. nov., and Geothrix limicola sp. nov., six novel members of Acidobacteriota isolated from soils.</title>
        <authorList>
            <person name="Itoh H."/>
            <person name="Sugisawa Y."/>
            <person name="Mise K."/>
            <person name="Xu Z."/>
            <person name="Kuniyasu M."/>
            <person name="Ushijima N."/>
            <person name="Kawano K."/>
            <person name="Kobayashi E."/>
            <person name="Shiratori Y."/>
            <person name="Masuda Y."/>
            <person name="Senoo K."/>
        </authorList>
    </citation>
    <scope>NUCLEOTIDE SEQUENCE [LARGE SCALE GENOMIC DNA]</scope>
    <source>
        <strain evidence="3 4">Red803</strain>
    </source>
</reference>
<feature type="domain" description="PilZ" evidence="2">
    <location>
        <begin position="6"/>
        <end position="94"/>
    </location>
</feature>
<dbReference type="RefSeq" id="WP_285727235.1">
    <property type="nucleotide sequence ID" value="NZ_BSDD01000005.1"/>
</dbReference>
<dbReference type="Proteomes" id="UP001165089">
    <property type="component" value="Unassembled WGS sequence"/>
</dbReference>
<evidence type="ECO:0000313" key="4">
    <source>
        <dbReference type="Proteomes" id="UP001165089"/>
    </source>
</evidence>
<feature type="transmembrane region" description="Helical" evidence="1">
    <location>
        <begin position="177"/>
        <end position="203"/>
    </location>
</feature>
<dbReference type="Gene3D" id="2.40.10.220">
    <property type="entry name" value="predicted glycosyltransferase like domains"/>
    <property type="match status" value="1"/>
</dbReference>
<sequence>MTEPSDKRTFERIPFSQKVKVVSMGRMVAYAMAINLGMGGVLLKSASPLPVGRKFRLAIPVTGPEGVKRILAEGTVVRSDPEGTAIQFSNPLELAGIDNLLGQASGMPGHTILAGYQAYFRVSRNQDLAECERLLGVSKRTFRTTFYITFLSCISLSILPVWLFQSSIPAYPNWIKIVLSFVYGGIWLAVIQPTLDLTVFHFLRHRGSTRSSV</sequence>
<dbReference type="Pfam" id="PF07238">
    <property type="entry name" value="PilZ"/>
    <property type="match status" value="1"/>
</dbReference>
<organism evidence="3 4">
    <name type="scientific">Geothrix rubra</name>
    <dbReference type="NCBI Taxonomy" id="2927977"/>
    <lineage>
        <taxon>Bacteria</taxon>
        <taxon>Pseudomonadati</taxon>
        <taxon>Acidobacteriota</taxon>
        <taxon>Holophagae</taxon>
        <taxon>Holophagales</taxon>
        <taxon>Holophagaceae</taxon>
        <taxon>Geothrix</taxon>
    </lineage>
</organism>
<dbReference type="InterPro" id="IPR009875">
    <property type="entry name" value="PilZ_domain"/>
</dbReference>
<gene>
    <name evidence="3" type="ORF">GETHPA_27410</name>
</gene>